<evidence type="ECO:0000256" key="1">
    <source>
        <dbReference type="HAMAP-Rule" id="MF_00799"/>
    </source>
</evidence>
<dbReference type="PANTHER" id="PTHR43437:SF3">
    <property type="entry name" value="HYDROXYACYL-THIOESTER DEHYDRATASE TYPE 2, MITOCHONDRIAL"/>
    <property type="match status" value="1"/>
</dbReference>
<dbReference type="GO" id="GO:0019171">
    <property type="term" value="F:(3R)-hydroxyacyl-[acyl-carrier-protein] dehydratase activity"/>
    <property type="evidence" value="ECO:0007669"/>
    <property type="project" value="TreeGrafter"/>
</dbReference>
<dbReference type="Proteomes" id="UP000053528">
    <property type="component" value="Unassembled WGS sequence"/>
</dbReference>
<dbReference type="InterPro" id="IPR039569">
    <property type="entry name" value="FAS1-like_DH_region"/>
</dbReference>
<dbReference type="PANTHER" id="PTHR43437">
    <property type="entry name" value="HYDROXYACYL-THIOESTER DEHYDRATASE TYPE 2, MITOCHONDRIAL-RELATED"/>
    <property type="match status" value="1"/>
</dbReference>
<dbReference type="Gene3D" id="3.10.129.10">
    <property type="entry name" value="Hotdog Thioesterase"/>
    <property type="match status" value="1"/>
</dbReference>
<gene>
    <name evidence="3" type="ORF">HMPREF2128_10610</name>
</gene>
<dbReference type="SUPFAM" id="SSF54637">
    <property type="entry name" value="Thioesterase/thiol ester dehydrase-isomerase"/>
    <property type="match status" value="1"/>
</dbReference>
<sequence>MGVNADLQGHTYPAAAPYSVGREAIRDFARAVKATHPHHYDVQAAQAAGHADLVAPPTFAVVIAQRAEAAYITDPNSGIDFSRVVHADERFTHVRPLVAGDEITATVTVDRARAVGTGGMVTTSTVLTDANGETVSTVRSTLMIRGEDD</sequence>
<dbReference type="InterPro" id="IPR016709">
    <property type="entry name" value="HadA-like"/>
</dbReference>
<dbReference type="CDD" id="cd03441">
    <property type="entry name" value="R_hydratase_like"/>
    <property type="match status" value="1"/>
</dbReference>
<name>A0A096AEY0_9MICC</name>
<accession>A0A096AEY0</accession>
<reference evidence="3 4" key="1">
    <citation type="submission" date="2014-07" db="EMBL/GenBank/DDBJ databases">
        <authorList>
            <person name="McCorrison J."/>
            <person name="Sanka R."/>
            <person name="Torralba M."/>
            <person name="Gillis M."/>
            <person name="Haft D.H."/>
            <person name="Methe B."/>
            <person name="Sutton G."/>
            <person name="Nelson K.E."/>
        </authorList>
    </citation>
    <scope>NUCLEOTIDE SEQUENCE [LARGE SCALE GENOMIC DNA]</scope>
    <source>
        <strain evidence="3 4">DNF00011</strain>
    </source>
</reference>
<evidence type="ECO:0000313" key="3">
    <source>
        <dbReference type="EMBL" id="KGF19504.1"/>
    </source>
</evidence>
<dbReference type="PIRSF" id="PIRSF018072">
    <property type="entry name" value="UCP018072"/>
    <property type="match status" value="1"/>
</dbReference>
<evidence type="ECO:0000313" key="4">
    <source>
        <dbReference type="Proteomes" id="UP000053528"/>
    </source>
</evidence>
<feature type="domain" description="FAS1-like dehydratase" evidence="2">
    <location>
        <begin position="9"/>
        <end position="137"/>
    </location>
</feature>
<comment type="caution">
    <text evidence="3">The sequence shown here is derived from an EMBL/GenBank/DDBJ whole genome shotgun (WGS) entry which is preliminary data.</text>
</comment>
<dbReference type="HAMAP" id="MF_00799">
    <property type="entry name" value="UPF0336"/>
    <property type="match status" value="1"/>
</dbReference>
<evidence type="ECO:0000259" key="2">
    <source>
        <dbReference type="Pfam" id="PF13452"/>
    </source>
</evidence>
<dbReference type="InterPro" id="IPR050965">
    <property type="entry name" value="UPF0336/Enoyl-CoA_hydratase"/>
</dbReference>
<proteinExistence type="inferred from homology"/>
<dbReference type="InterPro" id="IPR029069">
    <property type="entry name" value="HotDog_dom_sf"/>
</dbReference>
<dbReference type="RefSeq" id="WP_035757980.1">
    <property type="nucleotide sequence ID" value="NZ_JRNH01000032.1"/>
</dbReference>
<dbReference type="GO" id="GO:0006633">
    <property type="term" value="P:fatty acid biosynthetic process"/>
    <property type="evidence" value="ECO:0007669"/>
    <property type="project" value="TreeGrafter"/>
</dbReference>
<protein>
    <recommendedName>
        <fullName evidence="1">UPF0336 protein HMPREF2128_10610</fullName>
    </recommendedName>
</protein>
<dbReference type="Pfam" id="PF13452">
    <property type="entry name" value="FAS1_DH_region"/>
    <property type="match status" value="1"/>
</dbReference>
<dbReference type="AlphaFoldDB" id="A0A096AEY0"/>
<dbReference type="EMBL" id="JRNH01000032">
    <property type="protein sequence ID" value="KGF19504.1"/>
    <property type="molecule type" value="Genomic_DNA"/>
</dbReference>
<comment type="similarity">
    <text evidence="1">Belongs to the UPF0336 family.</text>
</comment>
<organism evidence="3 4">
    <name type="scientific">Pseudoglutamicibacter albus DNF00011</name>
    <dbReference type="NCBI Taxonomy" id="1401063"/>
    <lineage>
        <taxon>Bacteria</taxon>
        <taxon>Bacillati</taxon>
        <taxon>Actinomycetota</taxon>
        <taxon>Actinomycetes</taxon>
        <taxon>Micrococcales</taxon>
        <taxon>Micrococcaceae</taxon>
        <taxon>Pseudoglutamicibacter</taxon>
    </lineage>
</organism>